<evidence type="ECO:0000256" key="1">
    <source>
        <dbReference type="SAM" id="MobiDB-lite"/>
    </source>
</evidence>
<dbReference type="RefSeq" id="WP_011896570.1">
    <property type="nucleotide sequence ID" value="NC_009342.1"/>
</dbReference>
<keyword evidence="2" id="KW-0472">Membrane</keyword>
<proteinExistence type="predicted"/>
<dbReference type="NCBIfam" id="TIGR01167">
    <property type="entry name" value="LPXTG_anchor"/>
    <property type="match status" value="1"/>
</dbReference>
<dbReference type="Gene3D" id="2.60.40.740">
    <property type="match status" value="1"/>
</dbReference>
<feature type="domain" description="SpaA-like prealbumin fold" evidence="3">
    <location>
        <begin position="861"/>
        <end position="949"/>
    </location>
</feature>
<keyword evidence="2" id="KW-1133">Transmembrane helix</keyword>
<name>A0AB72V7Z8_CORGB</name>
<dbReference type="Proteomes" id="UP000006698">
    <property type="component" value="Chromosome"/>
</dbReference>
<keyword evidence="2" id="KW-0812">Transmembrane</keyword>
<evidence type="ECO:0000256" key="2">
    <source>
        <dbReference type="SAM" id="Phobius"/>
    </source>
</evidence>
<dbReference type="InterPro" id="IPR013783">
    <property type="entry name" value="Ig-like_fold"/>
</dbReference>
<feature type="domain" description="T-Q ester bond containing" evidence="4">
    <location>
        <begin position="1370"/>
        <end position="1500"/>
    </location>
</feature>
<feature type="domain" description="T-Q ester bond containing" evidence="4">
    <location>
        <begin position="967"/>
        <end position="1089"/>
    </location>
</feature>
<sequence>MVELSTRINPNERRFVVFIAAFLAMILVASGLATPAYAQQENAFVVTLPSASSHNGKPVYESGKKLRVEVGYGVMDDGYTGVITVPEQIDPSSIVADLSGNTALESVTPNGDGTITFQFTDPFPAGIQQGLFWLDVELKEFETSGEQELKWEFPDGSTQTIDIVVKSKDDEFKTVSDYENKAISSDPWLEATVENGVVSVDSAAFLGAEIEYRININTAEGGTFKIKDNLDEGLVFIDGSFNATRKTWDSNGMNKEEATVSFPQQSGSSFTESIDLPANSEFVLLYKAQIKDQSAVDAIVDKLQSEYERKREEAGDDEFATIYFSTSFVNSATINDGSEKAASFAINGSESGRVGPEVNGVFSKTSDFAFAEIEDPETNDFEEVDLTYTLKVDLTPYAGFENTSKGLGGNVVIVDTLPSDIKWRDGESDFLVADGMVLTRENSSEPLTAQQFESDEYVGKYYVDGKNLFINIGQDTTTIVSIDVKATITGVNEVWRSGGNSPMEEARYWGPDNTAVLTYPNDKIIRTAKHSFAVMKDGSSGINDPQKFSKTTTNNGPIEITQGEPALIEFKFTIGAGIGDARKSIIVDKIDHDVFDVSEETLAAIKASITGNYHWNYPIDGDTMDVTIDGDGNLVFAPNDQFPKAANWGAEASAPFTETFTFAVTIPTHPLYGKQTLQVENKASYRGSDFETVFDSGTEATATSYGNEMELRKRVYNEDSKTFVSQLRVELNEDGELINDEFIYAVELIPHGQFKNMVLDVEDFLPAEVDFVGFINANDFNSGNLDRVTTDPVTLTNTNAKATYVAGERKVHIGRDVLTSGQTSTLYFKVKLTDFEKDQPIANVIGNAEATIVPSNDYPLNIVKVDTSNEENKITDTNAIFQIKKGDDVVVDNVYVVNGNLVVSGDNGAHKPVAVKEPGEYTIVEVKAPAGFLLTDQEFNVSITEQGVQTPDQVRINNQPGQDVADPVIGTSVAVEGSDVKVLPVSGGTVIDTVTYEGLTVGQKYILEGELFTKAGVATGIKGSREFIAEAADGSVAVAFEISADQIAEYAGEKLVAFESLFELNDDVKSEDPVAEHRDVEDEAQTFTVDELPVADPVIGTSVAVEGSDVKVLPVSGGTVIDTVTYEGLTVGQKYILEGELFTKAGVATGIKGSREFIAEAADGSVAVAFEISADQIAEYAGEKLVAFESLFELNDDVKSEDPVAEHRDVEDEAQTFTVDELPVADPAIGTTAKVTGTTDKVLPLTGGQVIDSVAYKDLQPNTKYVLQGVIQHVATDGTVTSTDVVASTVFTTGDAPAGEFFVSGNAEVKFNIDQATAAEYAGERLVVFEQLWLADDNGNKTGDEPVAVHEDPTDEAQTFYAGEKPDAIPGIGTTAKVTGSADKVLPLTGGEIVDTVAYKDLQPNTEYVLNGEIQHVAEDGTVTSTGVIATATFTTGAAKSGEFYVSGTTTVTFDIDEQTAIKYAGEKLVVFETLYTAGNPETPVASHVDPEDEAQSFTVAPQPEADVVVEKTVTGPKGAQVEADENALFQITATWTDELGRNFSKTFNVVPGKPVSLEGLPTNTEIYLSETGATTDVKNVKWGDVIWTGEGVVDETGTSKGATVTFTGEGPFEIGLENKTSSNGMIIIPIPIPLFPIDGGSSTNPIQPDPTQPDPKESVDPTNPTPSEGSEAGTSPSKDKGAEQPETVKPRTPSEKVGLAQTGANVAWVAGIAILLLLAGAALIVRGRRKDA</sequence>
<dbReference type="Gene3D" id="2.60.40.3930">
    <property type="match status" value="4"/>
</dbReference>
<dbReference type="Pfam" id="PF17802">
    <property type="entry name" value="SpaA"/>
    <property type="match status" value="1"/>
</dbReference>
<organism evidence="5">
    <name type="scientific">Corynebacterium glutamicum (strain R)</name>
    <dbReference type="NCBI Taxonomy" id="340322"/>
    <lineage>
        <taxon>Bacteria</taxon>
        <taxon>Bacillati</taxon>
        <taxon>Actinomycetota</taxon>
        <taxon>Actinomycetes</taxon>
        <taxon>Mycobacteriales</taxon>
        <taxon>Corynebacteriaceae</taxon>
        <taxon>Corynebacterium</taxon>
    </lineage>
</organism>
<evidence type="ECO:0000259" key="3">
    <source>
        <dbReference type="Pfam" id="PF17802"/>
    </source>
</evidence>
<gene>
    <name evidence="5" type="ordered locus">cgR_0324</name>
</gene>
<feature type="domain" description="T-Q ester bond containing" evidence="4">
    <location>
        <begin position="1227"/>
        <end position="1361"/>
    </location>
</feature>
<protein>
    <recommendedName>
        <fullName evidence="6">Gram-positive cocci surface proteins LPxTG domain-containing protein</fullName>
    </recommendedName>
</protein>
<feature type="region of interest" description="Disordered" evidence="1">
    <location>
        <begin position="1639"/>
        <end position="1699"/>
    </location>
</feature>
<dbReference type="KEGG" id="cgt:cgR_0324"/>
<evidence type="ECO:0000259" key="4">
    <source>
        <dbReference type="Pfam" id="PF18202"/>
    </source>
</evidence>
<accession>A0AB72V7Z8</accession>
<dbReference type="NCBIfam" id="NF033903">
    <property type="entry name" value="VaFE_rpt"/>
    <property type="match status" value="4"/>
</dbReference>
<dbReference type="EMBL" id="AP009044">
    <property type="protein sequence ID" value="BAF53288.1"/>
    <property type="molecule type" value="Genomic_DNA"/>
</dbReference>
<feature type="compositionally biased region" description="Basic and acidic residues" evidence="1">
    <location>
        <begin position="1678"/>
        <end position="1695"/>
    </location>
</feature>
<dbReference type="Pfam" id="PF18202">
    <property type="entry name" value="TQ"/>
    <property type="match status" value="4"/>
</dbReference>
<reference evidence="5" key="1">
    <citation type="journal article" date="2007" name="Microbiology">
        <title>Comparative analysis of the Corynebacterium glutamicum group and complete genome sequence of strain R.</title>
        <authorList>
            <person name="Yukawa H."/>
            <person name="Omumasaba C.A."/>
            <person name="Nonaka H."/>
            <person name="Kos P."/>
            <person name="Okai N."/>
            <person name="Suzuki N."/>
            <person name="Suda M."/>
            <person name="Tsuge Y."/>
            <person name="Watanabe J."/>
            <person name="Ikeda Y."/>
            <person name="Vertes A.A."/>
            <person name="Inui M."/>
        </authorList>
    </citation>
    <scope>NUCLEOTIDE SEQUENCE</scope>
    <source>
        <strain evidence="5">R</strain>
    </source>
</reference>
<dbReference type="InterPro" id="IPR041100">
    <property type="entry name" value="TQ"/>
</dbReference>
<evidence type="ECO:0008006" key="6">
    <source>
        <dbReference type="Google" id="ProtNLM"/>
    </source>
</evidence>
<dbReference type="GO" id="GO:0005975">
    <property type="term" value="P:carbohydrate metabolic process"/>
    <property type="evidence" value="ECO:0007669"/>
    <property type="project" value="UniProtKB-ARBA"/>
</dbReference>
<feature type="compositionally biased region" description="Polar residues" evidence="1">
    <location>
        <begin position="1661"/>
        <end position="1677"/>
    </location>
</feature>
<evidence type="ECO:0000313" key="5">
    <source>
        <dbReference type="EMBL" id="BAF53288.1"/>
    </source>
</evidence>
<dbReference type="InterPro" id="IPR041033">
    <property type="entry name" value="SpaA_PFL_dom_1"/>
</dbReference>
<feature type="transmembrane region" description="Helical" evidence="2">
    <location>
        <begin position="1707"/>
        <end position="1726"/>
    </location>
</feature>
<dbReference type="Gene3D" id="2.60.40.10">
    <property type="entry name" value="Immunoglobulins"/>
    <property type="match status" value="1"/>
</dbReference>
<feature type="domain" description="T-Q ester bond containing" evidence="4">
    <location>
        <begin position="1097"/>
        <end position="1219"/>
    </location>
</feature>